<name>A0A2N9XC70_9NEIS</name>
<reference evidence="1 2" key="1">
    <citation type="journal article" date="2017" name="MBio">
        <title>Type VI secretion-mediated competition in the bee gut microbiome.</title>
        <authorList>
            <person name="Steele M.I."/>
            <person name="Kwong W.K."/>
            <person name="Powell J.E."/>
            <person name="Whiteley M."/>
            <person name="Moran N.A."/>
        </authorList>
    </citation>
    <scope>NUCLEOTIDE SEQUENCE [LARGE SCALE GENOMIC DNA]</scope>
    <source>
        <strain evidence="1 2">Ruf1-X</strain>
    </source>
</reference>
<accession>A0A2N9XC70</accession>
<dbReference type="EMBL" id="MEIP01000027">
    <property type="protein sequence ID" value="PIT44243.1"/>
    <property type="molecule type" value="Genomic_DNA"/>
</dbReference>
<comment type="caution">
    <text evidence="1">The sequence shown here is derived from an EMBL/GenBank/DDBJ whole genome shotgun (WGS) entry which is preliminary data.</text>
</comment>
<dbReference type="GO" id="GO:0003677">
    <property type="term" value="F:DNA binding"/>
    <property type="evidence" value="ECO:0007669"/>
    <property type="project" value="InterPro"/>
</dbReference>
<dbReference type="Gene3D" id="1.10.260.40">
    <property type="entry name" value="lambda repressor-like DNA-binding domains"/>
    <property type="match status" value="1"/>
</dbReference>
<protein>
    <recommendedName>
        <fullName evidence="3">Cro/Cl family transcriptional regulator</fullName>
    </recommendedName>
</protein>
<dbReference type="SUPFAM" id="SSF47413">
    <property type="entry name" value="lambda repressor-like DNA-binding domains"/>
    <property type="match status" value="1"/>
</dbReference>
<dbReference type="InterPro" id="IPR010982">
    <property type="entry name" value="Lambda_DNA-bd_dom_sf"/>
</dbReference>
<evidence type="ECO:0000313" key="2">
    <source>
        <dbReference type="Proteomes" id="UP000229970"/>
    </source>
</evidence>
<sequence length="79" mass="9100">MDLKSYLESKPRGEAKRLADAIKDHPSNISLWKSGRKSVPPYKCSLIQLVTNGAVTRKDLRPLDYRKHWPELEDAHDDN</sequence>
<evidence type="ECO:0008006" key="3">
    <source>
        <dbReference type="Google" id="ProtNLM"/>
    </source>
</evidence>
<evidence type="ECO:0000313" key="1">
    <source>
        <dbReference type="EMBL" id="PIT44243.1"/>
    </source>
</evidence>
<organism evidence="1 2">
    <name type="scientific">Snodgrassella alvi</name>
    <dbReference type="NCBI Taxonomy" id="1196083"/>
    <lineage>
        <taxon>Bacteria</taxon>
        <taxon>Pseudomonadati</taxon>
        <taxon>Pseudomonadota</taxon>
        <taxon>Betaproteobacteria</taxon>
        <taxon>Neisseriales</taxon>
        <taxon>Neisseriaceae</taxon>
        <taxon>Snodgrassella</taxon>
    </lineage>
</organism>
<dbReference type="AlphaFoldDB" id="A0A2N9XC70"/>
<dbReference type="RefSeq" id="WP_100139458.1">
    <property type="nucleotide sequence ID" value="NZ_MEIP01000027.1"/>
</dbReference>
<proteinExistence type="predicted"/>
<dbReference type="InterPro" id="IPR031856">
    <property type="entry name" value="YdaS_toxin-like"/>
</dbReference>
<gene>
    <name evidence="1" type="ORF">BHC46_10680</name>
</gene>
<dbReference type="Pfam" id="PF15943">
    <property type="entry name" value="YdaS_toxin"/>
    <property type="match status" value="1"/>
</dbReference>
<dbReference type="Proteomes" id="UP000229970">
    <property type="component" value="Unassembled WGS sequence"/>
</dbReference>